<organism evidence="4 5">
    <name type="scientific">Banduia mediterranea</name>
    <dbReference type="NCBI Taxonomy" id="3075609"/>
    <lineage>
        <taxon>Bacteria</taxon>
        <taxon>Pseudomonadati</taxon>
        <taxon>Pseudomonadota</taxon>
        <taxon>Gammaproteobacteria</taxon>
        <taxon>Nevskiales</taxon>
        <taxon>Algiphilaceae</taxon>
        <taxon>Banduia</taxon>
    </lineage>
</organism>
<evidence type="ECO:0000259" key="3">
    <source>
        <dbReference type="PROSITE" id="PS51662"/>
    </source>
</evidence>
<dbReference type="Gene3D" id="2.120.10.30">
    <property type="entry name" value="TolB, C-terminal domain"/>
    <property type="match status" value="1"/>
</dbReference>
<name>A0ABU2WLI7_9GAMM</name>
<keyword evidence="5" id="KW-1185">Reference proteome</keyword>
<gene>
    <name evidence="4" type="ORF">RM530_15335</name>
</gene>
<dbReference type="InterPro" id="IPR003431">
    <property type="entry name" value="B-propeller_Phytase"/>
</dbReference>
<feature type="domain" description="BPP" evidence="3">
    <location>
        <begin position="44"/>
        <end position="369"/>
    </location>
</feature>
<dbReference type="RefSeq" id="WP_311366135.1">
    <property type="nucleotide sequence ID" value="NZ_JAVRIC010000025.1"/>
</dbReference>
<dbReference type="InterPro" id="IPR050952">
    <property type="entry name" value="TRIM-NHL_E3_ligases"/>
</dbReference>
<dbReference type="InterPro" id="IPR001258">
    <property type="entry name" value="NHL_repeat"/>
</dbReference>
<dbReference type="Pfam" id="PF02333">
    <property type="entry name" value="Phytase"/>
    <property type="match status" value="1"/>
</dbReference>
<protein>
    <submittedName>
        <fullName evidence="4">Phytase</fullName>
    </submittedName>
</protein>
<dbReference type="PANTHER" id="PTHR24104:SF25">
    <property type="entry name" value="PROTEIN LIN-41"/>
    <property type="match status" value="1"/>
</dbReference>
<dbReference type="PROSITE" id="PS51662">
    <property type="entry name" value="BP_PHYTASE"/>
    <property type="match status" value="1"/>
</dbReference>
<evidence type="ECO:0000256" key="1">
    <source>
        <dbReference type="ARBA" id="ARBA00022737"/>
    </source>
</evidence>
<keyword evidence="1" id="KW-0677">Repeat</keyword>
<dbReference type="SUPFAM" id="SSF50956">
    <property type="entry name" value="Thermostable phytase (3-phytase)"/>
    <property type="match status" value="1"/>
</dbReference>
<evidence type="ECO:0000313" key="4">
    <source>
        <dbReference type="EMBL" id="MDT0498722.1"/>
    </source>
</evidence>
<evidence type="ECO:0000256" key="2">
    <source>
        <dbReference type="PROSITE-ProRule" id="PRU00504"/>
    </source>
</evidence>
<dbReference type="InterPro" id="IPR011042">
    <property type="entry name" value="6-blade_b-propeller_TolB-like"/>
</dbReference>
<evidence type="ECO:0000313" key="5">
    <source>
        <dbReference type="Proteomes" id="UP001254608"/>
    </source>
</evidence>
<reference evidence="4 5" key="1">
    <citation type="submission" date="2023-09" db="EMBL/GenBank/DDBJ databases">
        <authorList>
            <person name="Rey-Velasco X."/>
        </authorList>
    </citation>
    <scope>NUCLEOTIDE SEQUENCE [LARGE SCALE GENOMIC DNA]</scope>
    <source>
        <strain evidence="4 5">W345</strain>
    </source>
</reference>
<dbReference type="PROSITE" id="PS51125">
    <property type="entry name" value="NHL"/>
    <property type="match status" value="1"/>
</dbReference>
<dbReference type="Proteomes" id="UP001254608">
    <property type="component" value="Unassembled WGS sequence"/>
</dbReference>
<dbReference type="PANTHER" id="PTHR24104">
    <property type="entry name" value="E3 UBIQUITIN-PROTEIN LIGASE NHLRC1-RELATED"/>
    <property type="match status" value="1"/>
</dbReference>
<proteinExistence type="predicted"/>
<dbReference type="EMBL" id="JAVRIC010000025">
    <property type="protein sequence ID" value="MDT0498722.1"/>
    <property type="molecule type" value="Genomic_DNA"/>
</dbReference>
<comment type="caution">
    <text evidence="4">The sequence shown here is derived from an EMBL/GenBank/DDBJ whole genome shotgun (WGS) entry which is preliminary data.</text>
</comment>
<accession>A0ABU2WLI7</accession>
<feature type="repeat" description="NHL" evidence="2">
    <location>
        <begin position="107"/>
        <end position="149"/>
    </location>
</feature>
<sequence length="375" mass="41797">MTLTQGFARPAAVALLCLLSACEQRQVAVDRALVQHELEQDEPGDAPLPLFAGLRTIQERWLSERDEADNVDSLATWHGPNGEHWLLATAKETDRLLVYDAGTGKPLRKFGAAGSGPGQFDRPNGISVVDDLVFVVERDNHRVQLLHLPDFEPLLRFGAEDLIKPYGLWVRPNVDGYRVYVTDNYENPDESVPPPDQLDRRVKRYQLSRDGEAWTASLDMQFGDTGRGALLIVESIWGDEASGQLLIADEEQYRQRNIKVYDLDGRYSGHNIGGGVFRDQPEGIALYACEDGSGYWFATDQSKQHNVFHLFDRNSHEYLGSFEGAVTLNTDGVWLDHGPQPGFPQGAFYAVHNDGNVAAFDLGEILSALDLKRCD</sequence>